<name>A0A4V0YZF8_KTERU</name>
<dbReference type="KEGG" id="kbs:EPA93_27775"/>
<dbReference type="RefSeq" id="WP_129890634.1">
    <property type="nucleotide sequence ID" value="NZ_CP035758.1"/>
</dbReference>
<evidence type="ECO:0008006" key="4">
    <source>
        <dbReference type="Google" id="ProtNLM"/>
    </source>
</evidence>
<organism evidence="2 3">
    <name type="scientific">Ktedonosporobacter rubrisoli</name>
    <dbReference type="NCBI Taxonomy" id="2509675"/>
    <lineage>
        <taxon>Bacteria</taxon>
        <taxon>Bacillati</taxon>
        <taxon>Chloroflexota</taxon>
        <taxon>Ktedonobacteria</taxon>
        <taxon>Ktedonobacterales</taxon>
        <taxon>Ktedonosporobacteraceae</taxon>
        <taxon>Ktedonosporobacter</taxon>
    </lineage>
</organism>
<accession>A0A4V0YZF8</accession>
<evidence type="ECO:0000313" key="2">
    <source>
        <dbReference type="EMBL" id="QBD79571.1"/>
    </source>
</evidence>
<feature type="compositionally biased region" description="Polar residues" evidence="1">
    <location>
        <begin position="143"/>
        <end position="154"/>
    </location>
</feature>
<evidence type="ECO:0000313" key="3">
    <source>
        <dbReference type="Proteomes" id="UP000290365"/>
    </source>
</evidence>
<protein>
    <recommendedName>
        <fullName evidence="4">DUF4177 domain-containing protein</fullName>
    </recommendedName>
</protein>
<keyword evidence="3" id="KW-1185">Reference proteome</keyword>
<dbReference type="Proteomes" id="UP000290365">
    <property type="component" value="Chromosome"/>
</dbReference>
<proteinExistence type="predicted"/>
<reference evidence="2 3" key="1">
    <citation type="submission" date="2019-01" db="EMBL/GenBank/DDBJ databases">
        <title>Ktedonosporobacter rubrisoli SCAWS-G2.</title>
        <authorList>
            <person name="Huang Y."/>
            <person name="Yan B."/>
        </authorList>
    </citation>
    <scope>NUCLEOTIDE SEQUENCE [LARGE SCALE GENOMIC DNA]</scope>
    <source>
        <strain evidence="2 3">SCAWS-G2</strain>
    </source>
</reference>
<dbReference type="AlphaFoldDB" id="A0A4V0YZF8"/>
<sequence>MMSCWEYCEVGWTPKQITIHVYSGRSDGSYEGVLEPKEWGSLLAQLGADSWELVGVVPTRPATHTLYYFKRPLDPPQVIEREKQEKLKAEQEWRKQLEEWEKAPPGTILRLHHATLMKSTPVAVEPTNEPVDAEGRAGVKGQENPNQISLSDSSLGAEHKPEP</sequence>
<dbReference type="OrthoDB" id="9799495at2"/>
<evidence type="ECO:0000256" key="1">
    <source>
        <dbReference type="SAM" id="MobiDB-lite"/>
    </source>
</evidence>
<gene>
    <name evidence="2" type="ORF">EPA93_27775</name>
</gene>
<dbReference type="EMBL" id="CP035758">
    <property type="protein sequence ID" value="QBD79571.1"/>
    <property type="molecule type" value="Genomic_DNA"/>
</dbReference>
<feature type="region of interest" description="Disordered" evidence="1">
    <location>
        <begin position="120"/>
        <end position="163"/>
    </location>
</feature>